<proteinExistence type="predicted"/>
<dbReference type="InParanoid" id="A0A168QMA5"/>
<dbReference type="AlphaFoldDB" id="A0A168QMA5"/>
<feature type="repeat" description="WD" evidence="3">
    <location>
        <begin position="239"/>
        <end position="280"/>
    </location>
</feature>
<dbReference type="PANTHER" id="PTHR19848:SF8">
    <property type="entry name" value="F-BOX AND WD REPEAT DOMAIN CONTAINING 7"/>
    <property type="match status" value="1"/>
</dbReference>
<feature type="compositionally biased region" description="Acidic residues" evidence="4">
    <location>
        <begin position="1"/>
        <end position="12"/>
    </location>
</feature>
<evidence type="ECO:0000259" key="5">
    <source>
        <dbReference type="Pfam" id="PF23798"/>
    </source>
</evidence>
<accession>A0A168QMA5</accession>
<feature type="compositionally biased region" description="Polar residues" evidence="4">
    <location>
        <begin position="314"/>
        <end position="324"/>
    </location>
</feature>
<feature type="compositionally biased region" description="Low complexity" evidence="4">
    <location>
        <begin position="176"/>
        <end position="190"/>
    </location>
</feature>
<feature type="region of interest" description="Disordered" evidence="4">
    <location>
        <begin position="299"/>
        <end position="337"/>
    </location>
</feature>
<dbReference type="InterPro" id="IPR036322">
    <property type="entry name" value="WD40_repeat_dom_sf"/>
</dbReference>
<dbReference type="OMA" id="WDRRQPN"/>
<keyword evidence="1 3" id="KW-0853">WD repeat</keyword>
<sequence length="525" mass="57527">MSSDEEDLDLNDEAISQIDNNSDDGEAMDTEDLLDQSSTRGYSAPPPSQQERDIHFQLNPDTLSCDFYDIVPVASAIHPNAIYSLAASRCFRWVLTGSEDGFIRKWDFFASMNGKTPLTQAQRHHLGDSVTNSGVISSWWENEEQPGMLTTSEIGGQGGEPITKLESGDMDSSQETAITPTTPTTTAPPTNSSLNEPRLSPPFSMDMQSEALWSVQGMESGAIQLATIRHDEGKCHHVFRKHTMPVSVIRITPGETGIISGSWDKNVLEWDLNAGSLVREYSGHVAQLSTAQFQPIYTPFTNPAKSNDSKSTVDNDTSTSNEPTDSADKNDGGDNTALLWDQKNPDIFLTASVDGQVLIWDRRAQKEATKVGLPEKTPPWTLSACWSTDGSKIYVGRRNGTVDEWDYVGQKLNQSLRMPLNSGPVYHVNAMPNGKHIICASTDNIRLWNTTVDSSYTIRPDGTNTSTTKPSSAIPFTIIPGHHGGMTSHIVVDPTCRYMITASGNRGWEGVSTNTCLFYDISPIV</sequence>
<evidence type="ECO:0000313" key="7">
    <source>
        <dbReference type="Proteomes" id="UP000078561"/>
    </source>
</evidence>
<dbReference type="InterPro" id="IPR057544">
    <property type="entry name" value="Beta-prop_SPT8"/>
</dbReference>
<reference evidence="6" key="1">
    <citation type="submission" date="2016-04" db="EMBL/GenBank/DDBJ databases">
        <authorList>
            <person name="Evans L.H."/>
            <person name="Alamgir A."/>
            <person name="Owens N."/>
            <person name="Weber N.D."/>
            <person name="Virtaneva K."/>
            <person name="Barbian K."/>
            <person name="Babar A."/>
            <person name="Rosenke K."/>
        </authorList>
    </citation>
    <scope>NUCLEOTIDE SEQUENCE [LARGE SCALE GENOMIC DNA]</scope>
    <source>
        <strain evidence="6">CBS 101.48</strain>
    </source>
</reference>
<evidence type="ECO:0000256" key="3">
    <source>
        <dbReference type="PROSITE-ProRule" id="PRU00221"/>
    </source>
</evidence>
<dbReference type="SUPFAM" id="SSF50978">
    <property type="entry name" value="WD40 repeat-like"/>
    <property type="match status" value="1"/>
</dbReference>
<organism evidence="6">
    <name type="scientific">Absidia glauca</name>
    <name type="common">Pin mould</name>
    <dbReference type="NCBI Taxonomy" id="4829"/>
    <lineage>
        <taxon>Eukaryota</taxon>
        <taxon>Fungi</taxon>
        <taxon>Fungi incertae sedis</taxon>
        <taxon>Mucoromycota</taxon>
        <taxon>Mucoromycotina</taxon>
        <taxon>Mucoromycetes</taxon>
        <taxon>Mucorales</taxon>
        <taxon>Cunninghamellaceae</taxon>
        <taxon>Absidia</taxon>
    </lineage>
</organism>
<evidence type="ECO:0000256" key="1">
    <source>
        <dbReference type="ARBA" id="ARBA00022574"/>
    </source>
</evidence>
<feature type="domain" description="Transcription factor spt8 beta-propeller" evidence="5">
    <location>
        <begin position="68"/>
        <end position="145"/>
    </location>
</feature>
<name>A0A168QMA5_ABSGL</name>
<feature type="region of interest" description="Disordered" evidence="4">
    <location>
        <begin position="1"/>
        <end position="51"/>
    </location>
</feature>
<evidence type="ECO:0000256" key="2">
    <source>
        <dbReference type="ARBA" id="ARBA00022737"/>
    </source>
</evidence>
<dbReference type="STRING" id="4829.A0A168QMA5"/>
<dbReference type="InterPro" id="IPR001680">
    <property type="entry name" value="WD40_rpt"/>
</dbReference>
<gene>
    <name evidence="6" type="primary">ABSGL_10956.1 scaffold 12033</name>
</gene>
<dbReference type="SMART" id="SM00320">
    <property type="entry name" value="WD40"/>
    <property type="match status" value="6"/>
</dbReference>
<feature type="compositionally biased region" description="Acidic residues" evidence="4">
    <location>
        <begin position="21"/>
        <end position="34"/>
    </location>
</feature>
<dbReference type="FunCoup" id="A0A168QMA5">
    <property type="interactions" value="63"/>
</dbReference>
<protein>
    <recommendedName>
        <fullName evidence="5">Transcription factor spt8 beta-propeller domain-containing protein</fullName>
    </recommendedName>
</protein>
<keyword evidence="7" id="KW-1185">Reference proteome</keyword>
<dbReference type="Proteomes" id="UP000078561">
    <property type="component" value="Unassembled WGS sequence"/>
</dbReference>
<dbReference type="OrthoDB" id="10260946at2759"/>
<dbReference type="Pfam" id="PF23798">
    <property type="entry name" value="Beta-prop_SPT8"/>
    <property type="match status" value="2"/>
</dbReference>
<dbReference type="EMBL" id="LT554417">
    <property type="protein sequence ID" value="SAM05090.1"/>
    <property type="molecule type" value="Genomic_DNA"/>
</dbReference>
<evidence type="ECO:0000313" key="6">
    <source>
        <dbReference type="EMBL" id="SAM05090.1"/>
    </source>
</evidence>
<evidence type="ECO:0000256" key="4">
    <source>
        <dbReference type="SAM" id="MobiDB-lite"/>
    </source>
</evidence>
<feature type="domain" description="Transcription factor spt8 beta-propeller" evidence="5">
    <location>
        <begin position="190"/>
        <end position="521"/>
    </location>
</feature>
<dbReference type="Gene3D" id="2.130.10.10">
    <property type="entry name" value="YVTN repeat-like/Quinoprotein amine dehydrogenase"/>
    <property type="match status" value="2"/>
</dbReference>
<dbReference type="InterPro" id="IPR015943">
    <property type="entry name" value="WD40/YVTN_repeat-like_dom_sf"/>
</dbReference>
<feature type="repeat" description="WD" evidence="3">
    <location>
        <begin position="75"/>
        <end position="107"/>
    </location>
</feature>
<dbReference type="PANTHER" id="PTHR19848">
    <property type="entry name" value="WD40 REPEAT PROTEIN"/>
    <property type="match status" value="1"/>
</dbReference>
<feature type="region of interest" description="Disordered" evidence="4">
    <location>
        <begin position="149"/>
        <end position="203"/>
    </location>
</feature>
<dbReference type="PROSITE" id="PS50082">
    <property type="entry name" value="WD_REPEATS_2"/>
    <property type="match status" value="2"/>
</dbReference>
<keyword evidence="2" id="KW-0677">Repeat</keyword>